<comment type="caution">
    <text evidence="2">The sequence shown here is derived from an EMBL/GenBank/DDBJ whole genome shotgun (WGS) entry which is preliminary data.</text>
</comment>
<protein>
    <submittedName>
        <fullName evidence="2">Uncharacterized protein</fullName>
    </submittedName>
</protein>
<organism evidence="2 3">
    <name type="scientific">Psilocybe cf. subviscida</name>
    <dbReference type="NCBI Taxonomy" id="2480587"/>
    <lineage>
        <taxon>Eukaryota</taxon>
        <taxon>Fungi</taxon>
        <taxon>Dikarya</taxon>
        <taxon>Basidiomycota</taxon>
        <taxon>Agaricomycotina</taxon>
        <taxon>Agaricomycetes</taxon>
        <taxon>Agaricomycetidae</taxon>
        <taxon>Agaricales</taxon>
        <taxon>Agaricineae</taxon>
        <taxon>Strophariaceae</taxon>
        <taxon>Psilocybe</taxon>
    </lineage>
</organism>
<dbReference type="AlphaFoldDB" id="A0A8H5ESE3"/>
<dbReference type="EMBL" id="JAACJJ010000057">
    <property type="protein sequence ID" value="KAF5310677.1"/>
    <property type="molecule type" value="Genomic_DNA"/>
</dbReference>
<evidence type="ECO:0000313" key="3">
    <source>
        <dbReference type="Proteomes" id="UP000567179"/>
    </source>
</evidence>
<name>A0A8H5ESE3_9AGAR</name>
<sequence>MRETAPVAIRLKALPSTFCRRMKVQDSPSHHTSYIHTPPRLTGKPKPVSTSYAPLGPIPTGRGASVGGVWGRTEGFYGARSAGGDGDLGRGQYPFRDGGQDAESNRNYKGTYVGPGHNPHMAKTRAGDAPRHPAPTAPHFTHAIFERLHIQTQFLFANMQDIQAEPIKANPRRFRAIIPHKGTRERATFGLDAAAFVKALGYGDTKVTVVQACEKGPVGGSHNAHPRIWILADATDDALAFLDWHQTFAIREDLVFYVVPFDFQAKSWIVNVLSGPKVVDNADEMDKTLKVIAGRLRNSDSFRAHANQAYERQGIGNGVLSRTELALSSLGLLYVQRRCHEDGSLAPVWLLFCEPIFPEGADHTEWLNHFNSIDYTVGNTHETLIKGQGKVHCDLCHSDIHPAYECSQAGTPNWRGPKAEFGKEYEQRRGYTKARPGSKFNSIQGQ</sequence>
<dbReference type="Proteomes" id="UP000567179">
    <property type="component" value="Unassembled WGS sequence"/>
</dbReference>
<evidence type="ECO:0000313" key="2">
    <source>
        <dbReference type="EMBL" id="KAF5310677.1"/>
    </source>
</evidence>
<reference evidence="2 3" key="1">
    <citation type="journal article" date="2020" name="ISME J.">
        <title>Uncovering the hidden diversity of litter-decomposition mechanisms in mushroom-forming fungi.</title>
        <authorList>
            <person name="Floudas D."/>
            <person name="Bentzer J."/>
            <person name="Ahren D."/>
            <person name="Johansson T."/>
            <person name="Persson P."/>
            <person name="Tunlid A."/>
        </authorList>
    </citation>
    <scope>NUCLEOTIDE SEQUENCE [LARGE SCALE GENOMIC DNA]</scope>
    <source>
        <strain evidence="2 3">CBS 101986</strain>
    </source>
</reference>
<proteinExistence type="predicted"/>
<dbReference type="OrthoDB" id="2755229at2759"/>
<feature type="compositionally biased region" description="Polar residues" evidence="1">
    <location>
        <begin position="26"/>
        <end position="35"/>
    </location>
</feature>
<evidence type="ECO:0000256" key="1">
    <source>
        <dbReference type="SAM" id="MobiDB-lite"/>
    </source>
</evidence>
<accession>A0A8H5ESE3</accession>
<feature type="region of interest" description="Disordered" evidence="1">
    <location>
        <begin position="24"/>
        <end position="48"/>
    </location>
</feature>
<keyword evidence="3" id="KW-1185">Reference proteome</keyword>
<gene>
    <name evidence="2" type="ORF">D9619_007937</name>
</gene>
<feature type="region of interest" description="Disordered" evidence="1">
    <location>
        <begin position="425"/>
        <end position="446"/>
    </location>
</feature>